<evidence type="ECO:0000259" key="9">
    <source>
        <dbReference type="Pfam" id="PF00133"/>
    </source>
</evidence>
<evidence type="ECO:0000256" key="2">
    <source>
        <dbReference type="ARBA" id="ARBA00022598"/>
    </source>
</evidence>
<feature type="domain" description="Methionyl/Valyl/Leucyl/Isoleucyl-tRNA synthetase anticodon-binding" evidence="10">
    <location>
        <begin position="860"/>
        <end position="1023"/>
    </location>
</feature>
<dbReference type="GO" id="GO:0032543">
    <property type="term" value="P:mitochondrial translation"/>
    <property type="evidence" value="ECO:0007669"/>
    <property type="project" value="TreeGrafter"/>
</dbReference>
<dbReference type="InterPro" id="IPR013155">
    <property type="entry name" value="M/V/L/I-tRNA-synth_anticd-bd"/>
</dbReference>
<evidence type="ECO:0000256" key="4">
    <source>
        <dbReference type="ARBA" id="ARBA00022840"/>
    </source>
</evidence>
<evidence type="ECO:0000256" key="3">
    <source>
        <dbReference type="ARBA" id="ARBA00022741"/>
    </source>
</evidence>
<dbReference type="InterPro" id="IPR002300">
    <property type="entry name" value="aa-tRNA-synth_Ia"/>
</dbReference>
<dbReference type="PRINTS" id="PR00984">
    <property type="entry name" value="TRNASYNTHILE"/>
</dbReference>
<evidence type="ECO:0000313" key="11">
    <source>
        <dbReference type="EMBL" id="GBG27935.1"/>
    </source>
</evidence>
<dbReference type="InParanoid" id="A0A2R5GBI3"/>
<dbReference type="SUPFAM" id="SSF50677">
    <property type="entry name" value="ValRS/IleRS/LeuRS editing domain"/>
    <property type="match status" value="1"/>
</dbReference>
<reference evidence="11 12" key="1">
    <citation type="submission" date="2017-12" db="EMBL/GenBank/DDBJ databases">
        <title>Sequencing, de novo assembly and annotation of complete genome of a new Thraustochytrid species, strain FCC1311.</title>
        <authorList>
            <person name="Sedici K."/>
            <person name="Godart F."/>
            <person name="Aiese Cigliano R."/>
            <person name="Sanseverino W."/>
            <person name="Barakat M."/>
            <person name="Ortet P."/>
            <person name="Marechal E."/>
            <person name="Cagnac O."/>
            <person name="Amato A."/>
        </authorList>
    </citation>
    <scope>NUCLEOTIDE SEQUENCE [LARGE SCALE GENOMIC DNA]</scope>
</reference>
<accession>A0A2R5GBI3</accession>
<dbReference type="GO" id="GO:0002161">
    <property type="term" value="F:aminoacyl-tRNA deacylase activity"/>
    <property type="evidence" value="ECO:0007669"/>
    <property type="project" value="InterPro"/>
</dbReference>
<dbReference type="Pfam" id="PF00133">
    <property type="entry name" value="tRNA-synt_1"/>
    <property type="match status" value="1"/>
</dbReference>
<dbReference type="PANTHER" id="PTHR42765:SF1">
    <property type="entry name" value="ISOLEUCINE--TRNA LIGASE, MITOCHONDRIAL"/>
    <property type="match status" value="1"/>
</dbReference>
<dbReference type="GO" id="GO:0005524">
    <property type="term" value="F:ATP binding"/>
    <property type="evidence" value="ECO:0007669"/>
    <property type="project" value="UniProtKB-KW"/>
</dbReference>
<proteinExistence type="inferred from homology"/>
<dbReference type="HAMAP" id="MF_02002">
    <property type="entry name" value="Ile_tRNA_synth_type1"/>
    <property type="match status" value="1"/>
</dbReference>
<feature type="compositionally biased region" description="Basic residues" evidence="8">
    <location>
        <begin position="85"/>
        <end position="98"/>
    </location>
</feature>
<comment type="caution">
    <text evidence="11">The sequence shown here is derived from an EMBL/GenBank/DDBJ whole genome shotgun (WGS) entry which is preliminary data.</text>
</comment>
<evidence type="ECO:0000256" key="7">
    <source>
        <dbReference type="ARBA" id="ARBA00032665"/>
    </source>
</evidence>
<keyword evidence="3" id="KW-0547">Nucleotide-binding</keyword>
<dbReference type="PANTHER" id="PTHR42765">
    <property type="entry name" value="SOLEUCYL-TRNA SYNTHETASE"/>
    <property type="match status" value="1"/>
</dbReference>
<dbReference type="CDD" id="cd07960">
    <property type="entry name" value="Anticodon_Ia_Ile_BEm"/>
    <property type="match status" value="1"/>
</dbReference>
<dbReference type="OrthoDB" id="10264412at2759"/>
<dbReference type="GO" id="GO:0006428">
    <property type="term" value="P:isoleucyl-tRNA aminoacylation"/>
    <property type="evidence" value="ECO:0007669"/>
    <property type="project" value="InterPro"/>
</dbReference>
<dbReference type="NCBIfam" id="TIGR00392">
    <property type="entry name" value="ileS"/>
    <property type="match status" value="1"/>
</dbReference>
<dbReference type="InterPro" id="IPR014729">
    <property type="entry name" value="Rossmann-like_a/b/a_fold"/>
</dbReference>
<dbReference type="InterPro" id="IPR050081">
    <property type="entry name" value="Ile-tRNA_ligase"/>
</dbReference>
<dbReference type="GO" id="GO:0005739">
    <property type="term" value="C:mitochondrion"/>
    <property type="evidence" value="ECO:0007669"/>
    <property type="project" value="TreeGrafter"/>
</dbReference>
<dbReference type="GO" id="GO:0004822">
    <property type="term" value="F:isoleucine-tRNA ligase activity"/>
    <property type="evidence" value="ECO:0007669"/>
    <property type="project" value="UniProtKB-EC"/>
</dbReference>
<dbReference type="InterPro" id="IPR009080">
    <property type="entry name" value="tRNAsynth_Ia_anticodon-bd"/>
</dbReference>
<dbReference type="SUPFAM" id="SSF47323">
    <property type="entry name" value="Anticodon-binding domain of a subclass of class I aminoacyl-tRNA synthetases"/>
    <property type="match status" value="1"/>
</dbReference>
<dbReference type="SUPFAM" id="SSF52374">
    <property type="entry name" value="Nucleotidylyl transferase"/>
    <property type="match status" value="1"/>
</dbReference>
<organism evidence="11 12">
    <name type="scientific">Hondaea fermentalgiana</name>
    <dbReference type="NCBI Taxonomy" id="2315210"/>
    <lineage>
        <taxon>Eukaryota</taxon>
        <taxon>Sar</taxon>
        <taxon>Stramenopiles</taxon>
        <taxon>Bigyra</taxon>
        <taxon>Labyrinthulomycetes</taxon>
        <taxon>Thraustochytrida</taxon>
        <taxon>Thraustochytriidae</taxon>
        <taxon>Hondaea</taxon>
    </lineage>
</organism>
<dbReference type="InterPro" id="IPR002301">
    <property type="entry name" value="Ile-tRNA-ligase"/>
</dbReference>
<dbReference type="AlphaFoldDB" id="A0A2R5GBI3"/>
<dbReference type="Gene3D" id="3.40.50.620">
    <property type="entry name" value="HUPs"/>
    <property type="match status" value="2"/>
</dbReference>
<dbReference type="Proteomes" id="UP000241890">
    <property type="component" value="Unassembled WGS sequence"/>
</dbReference>
<evidence type="ECO:0000313" key="12">
    <source>
        <dbReference type="Proteomes" id="UP000241890"/>
    </source>
</evidence>
<keyword evidence="4" id="KW-0067">ATP-binding</keyword>
<dbReference type="InterPro" id="IPR009008">
    <property type="entry name" value="Val/Leu/Ile-tRNA-synth_edit"/>
</dbReference>
<dbReference type="GO" id="GO:0000049">
    <property type="term" value="F:tRNA binding"/>
    <property type="evidence" value="ECO:0007669"/>
    <property type="project" value="InterPro"/>
</dbReference>
<dbReference type="Gene3D" id="1.10.730.20">
    <property type="match status" value="1"/>
</dbReference>
<evidence type="ECO:0000256" key="1">
    <source>
        <dbReference type="ARBA" id="ARBA00013165"/>
    </source>
</evidence>
<dbReference type="Gene3D" id="3.90.740.10">
    <property type="entry name" value="Valyl/Leucyl/Isoleucyl-tRNA synthetase, editing domain"/>
    <property type="match status" value="1"/>
</dbReference>
<keyword evidence="12" id="KW-1185">Reference proteome</keyword>
<dbReference type="Pfam" id="PF08264">
    <property type="entry name" value="Anticodon_1"/>
    <property type="match status" value="1"/>
</dbReference>
<sequence>MLSRRPLRAISPLLARGQQRQVLPLGLQRPQAPKCPHCPQQQQQQQQCSPLADCSHDSSSKSYRATFATTTSSKNAGQQNEKPNNKKKAKKKKKQKPKSKYEASVNLPKTEFPMRASAATREVESVDALTSQLYNWQRETRKEGAEDFILHDGPPYANGDLHTGHFLNKSLKDFINRYQLMRGKRIHYVPGWDTHGLPIELKALQLAGEQARPSLDARTIRSNAQSCAEQTMDKQRQGIIRWGLMGDWARQSDGWYSTMDKSYEGHQINVFRQMVKRGLVFRGLKPVYWSYSSGTALAEAEIEYSDDHVSPSCFVDLTVRKLSDAAAAQLQSAGSGSLHEQAIHLTIWTTTPWTLPSNVAVCVHAELEYALLADNANPTAPLRVIAKDIVERESLPELSKMYPEGYTIVGCVPGAALEGTTYLSPLVSDYFDDSDEAETTAKLPKGLYSVLCGAHVSLDAGTGLVHTAPMHGQDDAMVWQEYGHELLDCPLVVDSKGCFNMHEDKARFLPSHVRAKLHEVHIHQGGNEAVLELLQDFGRLAVPSTSYAHRYPYDWRTKKPVIIMATDQWFVNLATLKHDAKKALEPVDLVPASSRPRLASMLQGRDQWCISRQRYWGVPIPALFPLESSDGEPWLDEYVVQAAQEAISENGSDWWFLSPEVEASISTRANALRVQAGLTERSGHWVRGTDTLDVWFDSGCSWSAVLPEGAQADVYLEGSDQHRGWFQSSLLTRVAATSGENDAGEPMEPTAPFRHIVTHGFILDEHGRKMSKSLGNIIEPGDVIREFGADVLRFWVASTNFVDDVAISPELIRESSDNLRRVRNVMRFLLGNLFDFSPSTSSSATVTIPEDLKEHLEPIDLYMLDRTYHFVEASRTAYDEFRFRSVFSEIVRFTNADVSALYSASVKDRLYNAAADSPSRKACQWVSFEVLQALTLVSAPILAFTAQDLFKFALQEVGPFRGAPTDAFAVHQIPFPDLPAGWVLDDVARQRFDTVLALRQQVNRSLDVLRSQGSIRSSEEAELFVTLRSDAPSDLVSFASTLEAVLLLAKCEVSQASEQSAGLDAASNLEVLDTVPVPDDVSDVAELRLVRTSKTRCERCRRHTAPTEDELCPRCATIVPEPL</sequence>
<keyword evidence="2 11" id="KW-0436">Ligase</keyword>
<dbReference type="EMBL" id="BEYU01000037">
    <property type="protein sequence ID" value="GBG27935.1"/>
    <property type="molecule type" value="Genomic_DNA"/>
</dbReference>
<evidence type="ECO:0000259" key="10">
    <source>
        <dbReference type="Pfam" id="PF08264"/>
    </source>
</evidence>
<dbReference type="EC" id="6.1.1.5" evidence="1"/>
<feature type="region of interest" description="Disordered" evidence="8">
    <location>
        <begin position="18"/>
        <end position="105"/>
    </location>
</feature>
<evidence type="ECO:0000256" key="6">
    <source>
        <dbReference type="ARBA" id="ARBA00023146"/>
    </source>
</evidence>
<evidence type="ECO:0000256" key="8">
    <source>
        <dbReference type="SAM" id="MobiDB-lite"/>
    </source>
</evidence>
<keyword evidence="6" id="KW-0030">Aminoacyl-tRNA synthetase</keyword>
<dbReference type="InterPro" id="IPR023585">
    <property type="entry name" value="Ile-tRNA-ligase_type1"/>
</dbReference>
<name>A0A2R5GBI3_9STRA</name>
<feature type="domain" description="Aminoacyl-tRNA synthetase class Ia" evidence="9">
    <location>
        <begin position="132"/>
        <end position="808"/>
    </location>
</feature>
<feature type="compositionally biased region" description="Polar residues" evidence="8">
    <location>
        <begin position="60"/>
        <end position="78"/>
    </location>
</feature>
<keyword evidence="5" id="KW-0648">Protein biosynthesis</keyword>
<gene>
    <name evidence="11" type="ORF">FCC1311_041582</name>
</gene>
<protein>
    <recommendedName>
        <fullName evidence="1">isoleucine--tRNA ligase</fullName>
        <ecNumber evidence="1">6.1.1.5</ecNumber>
    </recommendedName>
    <alternativeName>
        <fullName evidence="7">Isoleucyl-tRNA synthetase</fullName>
    </alternativeName>
</protein>
<dbReference type="InterPro" id="IPR033708">
    <property type="entry name" value="Anticodon_Ile_BEm"/>
</dbReference>
<evidence type="ECO:0000256" key="5">
    <source>
        <dbReference type="ARBA" id="ARBA00022917"/>
    </source>
</evidence>